<accession>A0AAE6D0K1</accession>
<evidence type="ECO:0000256" key="1">
    <source>
        <dbReference type="SAM" id="MobiDB-lite"/>
    </source>
</evidence>
<organism evidence="2 3">
    <name type="scientific">Hyphantria cunea granulovirus</name>
    <dbReference type="NCBI Taxonomy" id="307448"/>
    <lineage>
        <taxon>Viruses</taxon>
        <taxon>Viruses incertae sedis</taxon>
        <taxon>Naldaviricetes</taxon>
        <taxon>Lefavirales</taxon>
        <taxon>Baculoviridae</taxon>
        <taxon>Betabaculovirus</taxon>
        <taxon>Betabaculovirus hycuneae</taxon>
    </lineage>
</organism>
<protein>
    <submittedName>
        <fullName evidence="2">P12</fullName>
    </submittedName>
</protein>
<dbReference type="InterPro" id="IPR009477">
    <property type="entry name" value="Baculo_Ac102"/>
</dbReference>
<dbReference type="EMBL" id="MH923363">
    <property type="protein sequence ID" value="QBQ01624.1"/>
    <property type="molecule type" value="Genomic_DNA"/>
</dbReference>
<evidence type="ECO:0000313" key="2">
    <source>
        <dbReference type="EMBL" id="QBQ01624.1"/>
    </source>
</evidence>
<reference evidence="2" key="1">
    <citation type="journal article" date="2019" name="Genomics">
        <title>Genome sequence analysis and organization of the Hyphantria cunea granulovirus (HycuGV-Hc1) from Turkey.</title>
        <authorList>
            <person name="Gencer D."/>
            <person name="Bayramoglu Z."/>
            <person name="Nalcacioglu R."/>
            <person name="Demirbag Z."/>
            <person name="Demir I."/>
        </authorList>
    </citation>
    <scope>NUCLEOTIDE SEQUENCE</scope>
    <source>
        <strain evidence="2">Hc1</strain>
    </source>
</reference>
<name>A0AAE6D0K1_9BBAC</name>
<proteinExistence type="predicted"/>
<dbReference type="Pfam" id="PF06497">
    <property type="entry name" value="Baculo_Ac102"/>
    <property type="match status" value="1"/>
</dbReference>
<evidence type="ECO:0000313" key="3">
    <source>
        <dbReference type="Proteomes" id="UP000831479"/>
    </source>
</evidence>
<feature type="region of interest" description="Disordered" evidence="1">
    <location>
        <begin position="1"/>
        <end position="27"/>
    </location>
</feature>
<gene>
    <name evidence="2" type="ORF">HycuGV_00071</name>
</gene>
<dbReference type="Proteomes" id="UP000831479">
    <property type="component" value="Segment"/>
</dbReference>
<keyword evidence="3" id="KW-1185">Reference proteome</keyword>
<sequence>MEQSLFRSAFDTLPAPSPPSTGQATTTAITSPNDAVLQALIREGVGMKIVSDTSSGKREVLQKMIPRTRGLQKMLDGLDNSSDTFVIRGADNAVETLEFLIDIVNSKFHVANN</sequence>